<evidence type="ECO:0000313" key="4">
    <source>
        <dbReference type="Proteomes" id="UP000078046"/>
    </source>
</evidence>
<dbReference type="InterPro" id="IPR009003">
    <property type="entry name" value="Peptidase_S1_PA"/>
</dbReference>
<organism evidence="3 4">
    <name type="scientific">Intoshia linei</name>
    <dbReference type="NCBI Taxonomy" id="1819745"/>
    <lineage>
        <taxon>Eukaryota</taxon>
        <taxon>Metazoa</taxon>
        <taxon>Spiralia</taxon>
        <taxon>Lophotrochozoa</taxon>
        <taxon>Mesozoa</taxon>
        <taxon>Orthonectida</taxon>
        <taxon>Rhopaluridae</taxon>
        <taxon>Intoshia</taxon>
    </lineage>
</organism>
<dbReference type="AlphaFoldDB" id="A0A177AW77"/>
<dbReference type="PRINTS" id="PR00834">
    <property type="entry name" value="PROTEASES2C"/>
</dbReference>
<dbReference type="Pfam" id="PF13365">
    <property type="entry name" value="Trypsin_2"/>
    <property type="match status" value="1"/>
</dbReference>
<dbReference type="SUPFAM" id="SSF50494">
    <property type="entry name" value="Trypsin-like serine proteases"/>
    <property type="match status" value="1"/>
</dbReference>
<reference evidence="3 4" key="1">
    <citation type="submission" date="2016-04" db="EMBL/GenBank/DDBJ databases">
        <title>The genome of Intoshia linei affirms orthonectids as highly simplified spiralians.</title>
        <authorList>
            <person name="Mikhailov K.V."/>
            <person name="Slusarev G.S."/>
            <person name="Nikitin M.A."/>
            <person name="Logacheva M.D."/>
            <person name="Penin A."/>
            <person name="Aleoshin V."/>
            <person name="Panchin Y.V."/>
        </authorList>
    </citation>
    <scope>NUCLEOTIDE SEQUENCE [LARGE SCALE GENOMIC DNA]</scope>
    <source>
        <strain evidence="3">Intl2013</strain>
        <tissue evidence="3">Whole animal</tissue>
    </source>
</reference>
<dbReference type="PANTHER" id="PTHR22939">
    <property type="entry name" value="SERINE PROTEASE FAMILY S1C HTRA-RELATED"/>
    <property type="match status" value="1"/>
</dbReference>
<feature type="signal peptide" evidence="2">
    <location>
        <begin position="1"/>
        <end position="25"/>
    </location>
</feature>
<dbReference type="InterPro" id="IPR001940">
    <property type="entry name" value="Peptidase_S1C"/>
</dbReference>
<feature type="chain" id="PRO_5008056712" evidence="2">
    <location>
        <begin position="26"/>
        <end position="240"/>
    </location>
</feature>
<proteinExistence type="inferred from homology"/>
<dbReference type="EMBL" id="LWCA01001040">
    <property type="protein sequence ID" value="OAF66090.1"/>
    <property type="molecule type" value="Genomic_DNA"/>
</dbReference>
<evidence type="ECO:0000256" key="2">
    <source>
        <dbReference type="SAM" id="SignalP"/>
    </source>
</evidence>
<name>A0A177AW77_9BILA</name>
<comment type="similarity">
    <text evidence="1">Belongs to the peptidase S1C family.</text>
</comment>
<keyword evidence="4" id="KW-1185">Reference proteome</keyword>
<evidence type="ECO:0000313" key="3">
    <source>
        <dbReference type="EMBL" id="OAF66090.1"/>
    </source>
</evidence>
<dbReference type="OrthoDB" id="4217619at2759"/>
<dbReference type="GO" id="GO:0006508">
    <property type="term" value="P:proteolysis"/>
    <property type="evidence" value="ECO:0007669"/>
    <property type="project" value="InterPro"/>
</dbReference>
<accession>A0A177AW77</accession>
<comment type="caution">
    <text evidence="3">The sequence shown here is derived from an EMBL/GenBank/DDBJ whole genome shotgun (WGS) entry which is preliminary data.</text>
</comment>
<sequence>MLKFSQLRILRIPVIVLSSLYICERCCNNNNKSVFVEKWTYLYKKKNFLNKLIKPIHAEPTKKLKVYSVDNLPEMISSYQDSIVGIERALFVDFGLINSNAYGSGFIIDSTGLIVTSAHLVGKTNVVNVKLSDGTVLEGNVVRVDERLDLALIQVNCSKDFVPIPLSDRNIQTGDWVVALGSPLNLSNSATVGIVSKSNRDGSDFDKFNRNHYIQTDAAITVNIVHLVQAFSSFFTWTPS</sequence>
<keyword evidence="2" id="KW-0732">Signal</keyword>
<protein>
    <submittedName>
        <fullName evidence="3">Uncharacterized protein</fullName>
    </submittedName>
</protein>
<dbReference type="PANTHER" id="PTHR22939:SF129">
    <property type="entry name" value="SERINE PROTEASE HTRA2, MITOCHONDRIAL"/>
    <property type="match status" value="1"/>
</dbReference>
<dbReference type="Proteomes" id="UP000078046">
    <property type="component" value="Unassembled WGS sequence"/>
</dbReference>
<dbReference type="GO" id="GO:0004252">
    <property type="term" value="F:serine-type endopeptidase activity"/>
    <property type="evidence" value="ECO:0007669"/>
    <property type="project" value="InterPro"/>
</dbReference>
<evidence type="ECO:0000256" key="1">
    <source>
        <dbReference type="ARBA" id="ARBA00010541"/>
    </source>
</evidence>
<gene>
    <name evidence="3" type="ORF">A3Q56_06170</name>
</gene>
<dbReference type="Gene3D" id="2.40.10.120">
    <property type="match status" value="1"/>
</dbReference>